<dbReference type="Gene3D" id="2.60.40.10">
    <property type="entry name" value="Immunoglobulins"/>
    <property type="match status" value="1"/>
</dbReference>
<evidence type="ECO:0000313" key="10">
    <source>
        <dbReference type="EMBL" id="QIQ01975.1"/>
    </source>
</evidence>
<dbReference type="InterPro" id="IPR013783">
    <property type="entry name" value="Ig-like_fold"/>
</dbReference>
<dbReference type="CDD" id="cd02850">
    <property type="entry name" value="E_set_Cellulase_N"/>
    <property type="match status" value="1"/>
</dbReference>
<dbReference type="RefSeq" id="WP_167025041.1">
    <property type="nucleotide sequence ID" value="NZ_CP050177.1"/>
</dbReference>
<dbReference type="AlphaFoldDB" id="A0A6G9GUS6"/>
<feature type="region of interest" description="Disordered" evidence="6">
    <location>
        <begin position="629"/>
        <end position="664"/>
    </location>
</feature>
<dbReference type="Gene3D" id="1.50.10.10">
    <property type="match status" value="1"/>
</dbReference>
<keyword evidence="3" id="KW-0119">Carbohydrate metabolism</keyword>
<keyword evidence="5" id="KW-0624">Polysaccharide degradation</keyword>
<evidence type="ECO:0000256" key="4">
    <source>
        <dbReference type="ARBA" id="ARBA00023295"/>
    </source>
</evidence>
<organism evidence="10 11">
    <name type="scientific">Streptomyces liangshanensis</name>
    <dbReference type="NCBI Taxonomy" id="2717324"/>
    <lineage>
        <taxon>Bacteria</taxon>
        <taxon>Bacillati</taxon>
        <taxon>Actinomycetota</taxon>
        <taxon>Actinomycetes</taxon>
        <taxon>Kitasatosporales</taxon>
        <taxon>Streptomycetaceae</taxon>
        <taxon>Streptomyces</taxon>
    </lineage>
</organism>
<dbReference type="InterPro" id="IPR001701">
    <property type="entry name" value="Glyco_hydro_9"/>
</dbReference>
<keyword evidence="11" id="KW-1185">Reference proteome</keyword>
<sequence>MLSPSRPTRATLVALAVAATALPAALGSGHAAAQSGVRGFADPSPVRVNQIGYLAGADKIATVVSARTTPLAWRLTDTTRGKVVATGTTRIHGTDRASGDHVHRADFSAVTRPGTYRLTVGGDESGGEGDGDGRGGSSVPFVVADTPLYPHLAREAMQYFYFHRLGTPVLARHLQSPAHAHDALHPGDSSVPCYEDWCGKQRLNVAQSWADAGDFGIYPVNHAIAAWTLMNLYERRPTVHGDSTLRIPERRNGRPDLLDEVEYGSRFLSGMLPASGLASHKVHNHRWSAFPVHDVAAENAEPRSAMGPSTNATYAVARTDAQLARVLRPFDPARADRLWASAQEAWKRAEAAPDVDYTDTTPDAVGGGDYPDPGNDDDRYAAAAELFLTAQRRARSGEDKGSAEPYRKAVTGSPHYGTITDFSWADVAPLGTLSLLAVDNDLPAADLTAMRGRLKAFCDEVIAVLDAEGYPAPIPGSGPYPWGSNSAVVNRMLLLGTDYDLTADPRALRAMHRSMDYLMGANAMRLSYVTGYGAYHETDLHDRLAWGRYPATPYPRGWLSGGPNSTLINDTATPTGRPAAKSYAGPGTAPAAWGSKENTVNWNAPLVWAATYLELTTPDLAVARTAAGSEADAGAEAAVRVPRTPRSAAPAAITAAGRTPRPAR</sequence>
<dbReference type="Pfam" id="PF02927">
    <property type="entry name" value="CelD_N"/>
    <property type="match status" value="1"/>
</dbReference>
<keyword evidence="4" id="KW-0326">Glycosidase</keyword>
<keyword evidence="2" id="KW-0378">Hydrolase</keyword>
<dbReference type="Pfam" id="PF00759">
    <property type="entry name" value="Glyco_hydro_9"/>
    <property type="match status" value="1"/>
</dbReference>
<evidence type="ECO:0000256" key="2">
    <source>
        <dbReference type="ARBA" id="ARBA00022801"/>
    </source>
</evidence>
<evidence type="ECO:0000259" key="8">
    <source>
        <dbReference type="Pfam" id="PF00759"/>
    </source>
</evidence>
<feature type="region of interest" description="Disordered" evidence="6">
    <location>
        <begin position="117"/>
        <end position="137"/>
    </location>
</feature>
<dbReference type="GO" id="GO:0008810">
    <property type="term" value="F:cellulase activity"/>
    <property type="evidence" value="ECO:0007669"/>
    <property type="project" value="InterPro"/>
</dbReference>
<protein>
    <submittedName>
        <fullName evidence="10">Uncharacterized protein</fullName>
    </submittedName>
</protein>
<dbReference type="InterPro" id="IPR008928">
    <property type="entry name" value="6-hairpin_glycosidase_sf"/>
</dbReference>
<feature type="domain" description="Cellulase Ig-like" evidence="9">
    <location>
        <begin position="44"/>
        <end position="125"/>
    </location>
</feature>
<proteinExistence type="inferred from homology"/>
<evidence type="ECO:0000256" key="6">
    <source>
        <dbReference type="SAM" id="MobiDB-lite"/>
    </source>
</evidence>
<name>A0A6G9GUS6_9ACTN</name>
<reference evidence="10 11" key="1">
    <citation type="submission" date="2020-03" db="EMBL/GenBank/DDBJ databases">
        <title>A novel species.</title>
        <authorList>
            <person name="Gao J."/>
        </authorList>
    </citation>
    <scope>NUCLEOTIDE SEQUENCE [LARGE SCALE GENOMIC DNA]</scope>
    <source>
        <strain evidence="10 11">QMT-12</strain>
    </source>
</reference>
<dbReference type="PANTHER" id="PTHR22298">
    <property type="entry name" value="ENDO-1,4-BETA-GLUCANASE"/>
    <property type="match status" value="1"/>
</dbReference>
<evidence type="ECO:0000256" key="1">
    <source>
        <dbReference type="ARBA" id="ARBA00007072"/>
    </source>
</evidence>
<feature type="signal peptide" evidence="7">
    <location>
        <begin position="1"/>
        <end position="33"/>
    </location>
</feature>
<evidence type="ECO:0000313" key="11">
    <source>
        <dbReference type="Proteomes" id="UP000501179"/>
    </source>
</evidence>
<gene>
    <name evidence="10" type="ORF">HA039_06395</name>
</gene>
<evidence type="ECO:0000259" key="9">
    <source>
        <dbReference type="Pfam" id="PF02927"/>
    </source>
</evidence>
<feature type="chain" id="PRO_5026156164" evidence="7">
    <location>
        <begin position="34"/>
        <end position="664"/>
    </location>
</feature>
<evidence type="ECO:0000256" key="7">
    <source>
        <dbReference type="SAM" id="SignalP"/>
    </source>
</evidence>
<dbReference type="InterPro" id="IPR012341">
    <property type="entry name" value="6hp_glycosidase-like_sf"/>
</dbReference>
<dbReference type="InterPro" id="IPR004197">
    <property type="entry name" value="Cellulase_Ig-like"/>
</dbReference>
<dbReference type="Proteomes" id="UP000501179">
    <property type="component" value="Chromosome"/>
</dbReference>
<dbReference type="SUPFAM" id="SSF81296">
    <property type="entry name" value="E set domains"/>
    <property type="match status" value="1"/>
</dbReference>
<dbReference type="SUPFAM" id="SSF48208">
    <property type="entry name" value="Six-hairpin glycosidases"/>
    <property type="match status" value="1"/>
</dbReference>
<dbReference type="KEGG" id="slia:HA039_06395"/>
<feature type="domain" description="Glycoside hydrolase family 9" evidence="8">
    <location>
        <begin position="149"/>
        <end position="609"/>
    </location>
</feature>
<dbReference type="EMBL" id="CP050177">
    <property type="protein sequence ID" value="QIQ01975.1"/>
    <property type="molecule type" value="Genomic_DNA"/>
</dbReference>
<evidence type="ECO:0000256" key="3">
    <source>
        <dbReference type="ARBA" id="ARBA00023277"/>
    </source>
</evidence>
<dbReference type="GO" id="GO:0000272">
    <property type="term" value="P:polysaccharide catabolic process"/>
    <property type="evidence" value="ECO:0007669"/>
    <property type="project" value="UniProtKB-KW"/>
</dbReference>
<comment type="similarity">
    <text evidence="1">Belongs to the glycosyl hydrolase 9 (cellulase E) family.</text>
</comment>
<keyword evidence="7" id="KW-0732">Signal</keyword>
<accession>A0A6G9GUS6</accession>
<feature type="region of interest" description="Disordered" evidence="6">
    <location>
        <begin position="356"/>
        <end position="376"/>
    </location>
</feature>
<evidence type="ECO:0000256" key="5">
    <source>
        <dbReference type="ARBA" id="ARBA00023326"/>
    </source>
</evidence>
<dbReference type="InterPro" id="IPR014756">
    <property type="entry name" value="Ig_E-set"/>
</dbReference>